<evidence type="ECO:0000313" key="1">
    <source>
        <dbReference type="EMBL" id="CAB3808712.1"/>
    </source>
</evidence>
<dbReference type="Proteomes" id="UP000494252">
    <property type="component" value="Unassembled WGS sequence"/>
</dbReference>
<dbReference type="EMBL" id="CADIKI010000027">
    <property type="protein sequence ID" value="CAB3808712.1"/>
    <property type="molecule type" value="Genomic_DNA"/>
</dbReference>
<evidence type="ECO:0000313" key="2">
    <source>
        <dbReference type="Proteomes" id="UP000494252"/>
    </source>
</evidence>
<gene>
    <name evidence="1" type="ORF">LMG27177_06621</name>
</gene>
<protein>
    <submittedName>
        <fullName evidence="1">Uncharacterized protein</fullName>
    </submittedName>
</protein>
<reference evidence="1 2" key="1">
    <citation type="submission" date="2020-04" db="EMBL/GenBank/DDBJ databases">
        <authorList>
            <person name="De Canck E."/>
        </authorList>
    </citation>
    <scope>NUCLEOTIDE SEQUENCE [LARGE SCALE GENOMIC DNA]</scope>
    <source>
        <strain evidence="1 2">LMG 27177</strain>
    </source>
</reference>
<dbReference type="AlphaFoldDB" id="A0A6J5GXU5"/>
<sequence length="76" mass="8995">MTGQRYPLTARSIVESFGPTRIQRRFIDRDKAAFYKSYPFVCSMRATFQRVFRSFRHARMRSKPFTIASFTLLSCT</sequence>
<name>A0A6J5GXU5_9BURK</name>
<proteinExistence type="predicted"/>
<keyword evidence="2" id="KW-1185">Reference proteome</keyword>
<dbReference type="RefSeq" id="WP_175165675.1">
    <property type="nucleotide sequence ID" value="NZ_CADIKI010000027.1"/>
</dbReference>
<organism evidence="1 2">
    <name type="scientific">Paraburkholderia fynbosensis</name>
    <dbReference type="NCBI Taxonomy" id="1200993"/>
    <lineage>
        <taxon>Bacteria</taxon>
        <taxon>Pseudomonadati</taxon>
        <taxon>Pseudomonadota</taxon>
        <taxon>Betaproteobacteria</taxon>
        <taxon>Burkholderiales</taxon>
        <taxon>Burkholderiaceae</taxon>
        <taxon>Paraburkholderia</taxon>
    </lineage>
</organism>
<accession>A0A6J5GXU5</accession>